<dbReference type="Pfam" id="PF12977">
    <property type="entry name" value="DUF3861"/>
    <property type="match status" value="1"/>
</dbReference>
<gene>
    <name evidence="1" type="ORF">JCM19235_5691</name>
</gene>
<dbReference type="InterPro" id="IPR038194">
    <property type="entry name" value="DUF3861_sf"/>
</dbReference>
<evidence type="ECO:0008006" key="3">
    <source>
        <dbReference type="Google" id="ProtNLM"/>
    </source>
</evidence>
<dbReference type="OrthoDB" id="119700at2"/>
<sequence>MKSLISKHNQYRITIEEVNTKAEREPQTLTFEFEDREDMFNVIEKMKQGSGLDEQSATRLGLSIRLLGPLMMQDRKQPLFADFFPHFKDFMQNLKKTIKGQIKGQ</sequence>
<reference evidence="1 2" key="2">
    <citation type="submission" date="2014-09" db="EMBL/GenBank/DDBJ databases">
        <authorList>
            <consortium name="NBRP consortium"/>
            <person name="Sawabe T."/>
            <person name="Meirelles P."/>
            <person name="Nakanishi M."/>
            <person name="Sayaka M."/>
            <person name="Hattori M."/>
            <person name="Ohkuma M."/>
        </authorList>
    </citation>
    <scope>NUCLEOTIDE SEQUENCE [LARGE SCALE GENOMIC DNA]</scope>
    <source>
        <strain evidence="2">JCM19235</strain>
    </source>
</reference>
<dbReference type="EMBL" id="BBMR01000001">
    <property type="protein sequence ID" value="GAL17142.1"/>
    <property type="molecule type" value="Genomic_DNA"/>
</dbReference>
<organism evidence="1 2">
    <name type="scientific">Vibrio maritimus</name>
    <dbReference type="NCBI Taxonomy" id="990268"/>
    <lineage>
        <taxon>Bacteria</taxon>
        <taxon>Pseudomonadati</taxon>
        <taxon>Pseudomonadota</taxon>
        <taxon>Gammaproteobacteria</taxon>
        <taxon>Vibrionales</taxon>
        <taxon>Vibrionaceae</taxon>
        <taxon>Vibrio</taxon>
    </lineage>
</organism>
<protein>
    <recommendedName>
        <fullName evidence="3">DUF3861 domain-containing protein</fullName>
    </recommendedName>
</protein>
<reference evidence="1 2" key="1">
    <citation type="submission" date="2014-09" db="EMBL/GenBank/DDBJ databases">
        <title>Vibrio maritimus JCM 19235. (C45) whole genome shotgun sequence.</title>
        <authorList>
            <person name="Sawabe T."/>
            <person name="Meirelles P."/>
            <person name="Nakanishi M."/>
            <person name="Sayaka M."/>
            <person name="Hattori M."/>
            <person name="Ohkuma M."/>
        </authorList>
    </citation>
    <scope>NUCLEOTIDE SEQUENCE [LARGE SCALE GENOMIC DNA]</scope>
    <source>
        <strain evidence="2">JCM19235</strain>
    </source>
</reference>
<evidence type="ECO:0000313" key="2">
    <source>
        <dbReference type="Proteomes" id="UP000029228"/>
    </source>
</evidence>
<dbReference type="STRING" id="990268.JCM19235_5691"/>
<name>A0A090SC71_9VIBR</name>
<dbReference type="InterPro" id="IPR024476">
    <property type="entry name" value="DUF3861"/>
</dbReference>
<comment type="caution">
    <text evidence="1">The sequence shown here is derived from an EMBL/GenBank/DDBJ whole genome shotgun (WGS) entry which is preliminary data.</text>
</comment>
<evidence type="ECO:0000313" key="1">
    <source>
        <dbReference type="EMBL" id="GAL17142.1"/>
    </source>
</evidence>
<proteinExistence type="predicted"/>
<dbReference type="Proteomes" id="UP000029228">
    <property type="component" value="Unassembled WGS sequence"/>
</dbReference>
<dbReference type="AlphaFoldDB" id="A0A090SC71"/>
<keyword evidence="2" id="KW-1185">Reference proteome</keyword>
<dbReference type="Gene3D" id="3.10.20.850">
    <property type="entry name" value="Protein of unknown function DUF3861"/>
    <property type="match status" value="1"/>
</dbReference>
<accession>A0A090SC71</accession>